<dbReference type="Gene3D" id="1.10.287.70">
    <property type="match status" value="1"/>
</dbReference>
<dbReference type="PANTHER" id="PTHR18966">
    <property type="entry name" value="IONOTROPIC GLUTAMATE RECEPTOR"/>
    <property type="match status" value="1"/>
</dbReference>
<keyword evidence="3 12" id="KW-0812">Transmembrane</keyword>
<feature type="compositionally biased region" description="Polar residues" evidence="11">
    <location>
        <begin position="702"/>
        <end position="713"/>
    </location>
</feature>
<keyword evidence="7 15" id="KW-0675">Receptor</keyword>
<evidence type="ECO:0000256" key="7">
    <source>
        <dbReference type="ARBA" id="ARBA00023170"/>
    </source>
</evidence>
<evidence type="ECO:0000259" key="14">
    <source>
        <dbReference type="Pfam" id="PF00060"/>
    </source>
</evidence>
<dbReference type="Proteomes" id="UP001153069">
    <property type="component" value="Unassembled WGS sequence"/>
</dbReference>
<keyword evidence="2" id="KW-0813">Transport</keyword>
<evidence type="ECO:0000313" key="15">
    <source>
        <dbReference type="EMBL" id="CAB9521570.1"/>
    </source>
</evidence>
<feature type="transmembrane region" description="Helical" evidence="12">
    <location>
        <begin position="217"/>
        <end position="240"/>
    </location>
</feature>
<evidence type="ECO:0000256" key="8">
    <source>
        <dbReference type="ARBA" id="ARBA00023180"/>
    </source>
</evidence>
<dbReference type="Pfam" id="PF00060">
    <property type="entry name" value="Lig_chan"/>
    <property type="match status" value="1"/>
</dbReference>
<keyword evidence="5" id="KW-0406">Ion transport</keyword>
<keyword evidence="4 12" id="KW-1133">Transmembrane helix</keyword>
<evidence type="ECO:0000256" key="2">
    <source>
        <dbReference type="ARBA" id="ARBA00022448"/>
    </source>
</evidence>
<proteinExistence type="predicted"/>
<dbReference type="AlphaFoldDB" id="A0A9N8EN60"/>
<feature type="region of interest" description="Disordered" evidence="11">
    <location>
        <begin position="638"/>
        <end position="819"/>
    </location>
</feature>
<feature type="transmembrane region" description="Helical" evidence="12">
    <location>
        <begin position="477"/>
        <end position="499"/>
    </location>
</feature>
<feature type="compositionally biased region" description="Basic and acidic residues" evidence="11">
    <location>
        <begin position="638"/>
        <end position="661"/>
    </location>
</feature>
<evidence type="ECO:0000256" key="1">
    <source>
        <dbReference type="ARBA" id="ARBA00004141"/>
    </source>
</evidence>
<feature type="transmembrane region" description="Helical" evidence="12">
    <location>
        <begin position="282"/>
        <end position="304"/>
    </location>
</feature>
<feature type="compositionally biased region" description="Basic and acidic residues" evidence="11">
    <location>
        <begin position="777"/>
        <end position="787"/>
    </location>
</feature>
<feature type="compositionally biased region" description="Polar residues" evidence="11">
    <location>
        <begin position="741"/>
        <end position="756"/>
    </location>
</feature>
<sequence length="819" mass="90022">MMAARTSTPSLSTPLLLLLLVLLLSSTAQAQESPSFKVAKFDSSESHRTNVCERQRAVWEGEISLPNALRGLDLTTVITNYRVADEDKYFTLVQTDENGKHNESIAPHIRRDDPGLFAVILDEVAHRAGFSWRNSFAVTSPLNTTIDGENKTWTDILKWGVDTFDLSMEKWGRSISRSELGISFPAGWWDSSIVLVESLQESKREVNLWGFLSPFKVTVWITIGATIVFTGLMYWCLEYLDVKADERDLEDKPMASIFYAALVFVGHLEFRPKTHSARILSWSWTFWAVIVGSAYTANMASFLVSPQVDVYRISSMEQAMALDADICVQGGGVLATILEQKYGKLNLVPKDSEAGIFKGLRDGSCQVAAHQMNTFRIYEKNADANPECNLNSEKRVVQPVPAGMATAIDTGTVFCTSLISHVLDYHLTKMISEGFVEKAMKMHLGKIGTIECIAAPPRGGDFGGDTFSLGLQDIGGIFILHAAVLAVAVSISLFQFYYFETSKKSLAEIFFVRQARQEIRSMRASLRNSMDSSDHNPPVLIAPSSPQQRRASRSHSLVSPFGSGALSHDLSLDGSSSMMDMSRSGGIANPLEPVLEGEREESQQFGSSSFNLEDAKMKASLRKSVNVTGEMQAILEADHPPTEDSSSHLTTTHDESLSRDDDPSELAGLDQPSRLKLQRVSREGPRSAPVDLDITLHDEDSSQGSVATPNLENDQALLLPPQLEKPPTEEPPIEEGEVQETATVTLNDGNGIQQTDSTRDGSTDQPINESLPGKAEGSAREKGDKRLRLSTQTLETQEEDASQDSSDHASESLSDDEWI</sequence>
<comment type="subcellular location">
    <subcellularLocation>
        <location evidence="1">Membrane</location>
        <topology evidence="1">Multi-pass membrane protein</topology>
    </subcellularLocation>
</comment>
<dbReference type="InterPro" id="IPR001320">
    <property type="entry name" value="Iontro_rcpt_C"/>
</dbReference>
<keyword evidence="8" id="KW-0325">Glycoprotein</keyword>
<reference evidence="15" key="1">
    <citation type="submission" date="2020-06" db="EMBL/GenBank/DDBJ databases">
        <authorList>
            <consortium name="Plant Systems Biology data submission"/>
        </authorList>
    </citation>
    <scope>NUCLEOTIDE SEQUENCE</scope>
    <source>
        <strain evidence="15">D6</strain>
    </source>
</reference>
<accession>A0A9N8EN60</accession>
<keyword evidence="10" id="KW-0407">Ion channel</keyword>
<feature type="domain" description="Ionotropic glutamate receptor C-terminal" evidence="14">
    <location>
        <begin position="217"/>
        <end position="449"/>
    </location>
</feature>
<evidence type="ECO:0000256" key="5">
    <source>
        <dbReference type="ARBA" id="ARBA00023065"/>
    </source>
</evidence>
<evidence type="ECO:0000256" key="12">
    <source>
        <dbReference type="SAM" id="Phobius"/>
    </source>
</evidence>
<protein>
    <submittedName>
        <fullName evidence="15">Receptor subunit 1</fullName>
    </submittedName>
</protein>
<evidence type="ECO:0000256" key="10">
    <source>
        <dbReference type="ARBA" id="ARBA00023303"/>
    </source>
</evidence>
<dbReference type="EMBL" id="CAICTM010001207">
    <property type="protein sequence ID" value="CAB9521570.1"/>
    <property type="molecule type" value="Genomic_DNA"/>
</dbReference>
<organism evidence="15 16">
    <name type="scientific">Seminavis robusta</name>
    <dbReference type="NCBI Taxonomy" id="568900"/>
    <lineage>
        <taxon>Eukaryota</taxon>
        <taxon>Sar</taxon>
        <taxon>Stramenopiles</taxon>
        <taxon>Ochrophyta</taxon>
        <taxon>Bacillariophyta</taxon>
        <taxon>Bacillariophyceae</taxon>
        <taxon>Bacillariophycidae</taxon>
        <taxon>Naviculales</taxon>
        <taxon>Naviculaceae</taxon>
        <taxon>Seminavis</taxon>
    </lineage>
</organism>
<keyword evidence="13" id="KW-0732">Signal</keyword>
<keyword evidence="6 12" id="KW-0472">Membrane</keyword>
<dbReference type="GO" id="GO:0016020">
    <property type="term" value="C:membrane"/>
    <property type="evidence" value="ECO:0007669"/>
    <property type="project" value="UniProtKB-SubCell"/>
</dbReference>
<keyword evidence="16" id="KW-1185">Reference proteome</keyword>
<comment type="caution">
    <text evidence="15">The sequence shown here is derived from an EMBL/GenBank/DDBJ whole genome shotgun (WGS) entry which is preliminary data.</text>
</comment>
<gene>
    <name evidence="15" type="ORF">SEMRO_1209_G252620.1</name>
</gene>
<evidence type="ECO:0000256" key="13">
    <source>
        <dbReference type="SAM" id="SignalP"/>
    </source>
</evidence>
<dbReference type="OrthoDB" id="45686at2759"/>
<evidence type="ECO:0000256" key="11">
    <source>
        <dbReference type="SAM" id="MobiDB-lite"/>
    </source>
</evidence>
<feature type="chain" id="PRO_5040322445" evidence="13">
    <location>
        <begin position="31"/>
        <end position="819"/>
    </location>
</feature>
<dbReference type="GO" id="GO:0015276">
    <property type="term" value="F:ligand-gated monoatomic ion channel activity"/>
    <property type="evidence" value="ECO:0007669"/>
    <property type="project" value="InterPro"/>
</dbReference>
<evidence type="ECO:0000256" key="6">
    <source>
        <dbReference type="ARBA" id="ARBA00023136"/>
    </source>
</evidence>
<dbReference type="InterPro" id="IPR015683">
    <property type="entry name" value="Ionotropic_Glu_rcpt"/>
</dbReference>
<keyword evidence="9" id="KW-1071">Ligand-gated ion channel</keyword>
<feature type="transmembrane region" description="Helical" evidence="12">
    <location>
        <begin position="252"/>
        <end position="270"/>
    </location>
</feature>
<evidence type="ECO:0000256" key="4">
    <source>
        <dbReference type="ARBA" id="ARBA00022989"/>
    </source>
</evidence>
<feature type="region of interest" description="Disordered" evidence="11">
    <location>
        <begin position="527"/>
        <end position="560"/>
    </location>
</feature>
<evidence type="ECO:0000256" key="9">
    <source>
        <dbReference type="ARBA" id="ARBA00023286"/>
    </source>
</evidence>
<feature type="signal peptide" evidence="13">
    <location>
        <begin position="1"/>
        <end position="30"/>
    </location>
</feature>
<name>A0A9N8EN60_9STRA</name>
<evidence type="ECO:0000313" key="16">
    <source>
        <dbReference type="Proteomes" id="UP001153069"/>
    </source>
</evidence>
<evidence type="ECO:0000256" key="3">
    <source>
        <dbReference type="ARBA" id="ARBA00022692"/>
    </source>
</evidence>